<comment type="caution">
    <text evidence="10">Lacks conserved residue(s) required for the propagation of feature annotation.</text>
</comment>
<dbReference type="GO" id="GO:0016702">
    <property type="term" value="F:oxidoreductase activity, acting on single donors with incorporation of molecular oxygen, incorporation of two atoms of oxygen"/>
    <property type="evidence" value="ECO:0007669"/>
    <property type="project" value="InterPro"/>
</dbReference>
<dbReference type="PANTHER" id="PTHR11771">
    <property type="entry name" value="LIPOXYGENASE"/>
    <property type="match status" value="1"/>
</dbReference>
<keyword evidence="4" id="KW-0925">Oxylipin biosynthesis</keyword>
<proteinExistence type="inferred from homology"/>
<evidence type="ECO:0000256" key="9">
    <source>
        <dbReference type="ARBA" id="ARBA00023160"/>
    </source>
</evidence>
<feature type="domain" description="Lipoxygenase" evidence="13">
    <location>
        <begin position="244"/>
        <end position="955"/>
    </location>
</feature>
<comment type="caution">
    <text evidence="14">The sequence shown here is derived from an EMBL/GenBank/DDBJ whole genome shotgun (WGS) entry which is preliminary data.</text>
</comment>
<dbReference type="InterPro" id="IPR000907">
    <property type="entry name" value="LipOase"/>
</dbReference>
<dbReference type="InterPro" id="IPR036226">
    <property type="entry name" value="LipOase_C_sf"/>
</dbReference>
<evidence type="ECO:0000256" key="7">
    <source>
        <dbReference type="ARBA" id="ARBA00023002"/>
    </source>
</evidence>
<keyword evidence="7" id="KW-0560">Oxidoreductase</keyword>
<evidence type="ECO:0000256" key="8">
    <source>
        <dbReference type="ARBA" id="ARBA00023098"/>
    </source>
</evidence>
<keyword evidence="6" id="KW-0223">Dioxygenase</keyword>
<evidence type="ECO:0000256" key="3">
    <source>
        <dbReference type="ARBA" id="ARBA00022723"/>
    </source>
</evidence>
<dbReference type="InterPro" id="IPR013819">
    <property type="entry name" value="LipOase_C"/>
</dbReference>
<keyword evidence="8" id="KW-0443">Lipid metabolism</keyword>
<dbReference type="Gene3D" id="4.10.372.10">
    <property type="entry name" value="Lipoxygenase-1, Domain 3"/>
    <property type="match status" value="1"/>
</dbReference>
<evidence type="ECO:0000256" key="1">
    <source>
        <dbReference type="ARBA" id="ARBA00009419"/>
    </source>
</evidence>
<dbReference type="Gene3D" id="4.10.375.10">
    <property type="entry name" value="Lipoxygenase-1, Domain 2"/>
    <property type="match status" value="1"/>
</dbReference>
<comment type="similarity">
    <text evidence="1">Belongs to the lipoxygenase family.</text>
</comment>
<feature type="region of interest" description="Disordered" evidence="11">
    <location>
        <begin position="77"/>
        <end position="100"/>
    </location>
</feature>
<dbReference type="Gene3D" id="1.20.245.10">
    <property type="entry name" value="Lipoxygenase-1, Domain 5"/>
    <property type="match status" value="1"/>
</dbReference>
<evidence type="ECO:0000256" key="4">
    <source>
        <dbReference type="ARBA" id="ARBA00022767"/>
    </source>
</evidence>
<dbReference type="PRINTS" id="PR00468">
    <property type="entry name" value="PLTLPOXGNASE"/>
</dbReference>
<dbReference type="PROSITE" id="PS50095">
    <property type="entry name" value="PLAT"/>
    <property type="match status" value="1"/>
</dbReference>
<feature type="domain" description="PLAT" evidence="12">
    <location>
        <begin position="104"/>
        <end position="231"/>
    </location>
</feature>
<dbReference type="AlphaFoldDB" id="A0A176VTJ9"/>
<dbReference type="InterPro" id="IPR036392">
    <property type="entry name" value="PLAT/LH2_dom_sf"/>
</dbReference>
<evidence type="ECO:0000259" key="12">
    <source>
        <dbReference type="PROSITE" id="PS50095"/>
    </source>
</evidence>
<evidence type="ECO:0008006" key="16">
    <source>
        <dbReference type="Google" id="ProtNLM"/>
    </source>
</evidence>
<keyword evidence="3" id="KW-0479">Metal-binding</keyword>
<evidence type="ECO:0000259" key="13">
    <source>
        <dbReference type="PROSITE" id="PS51393"/>
    </source>
</evidence>
<sequence length="955" mass="107232">MDLHTASRLKSVVASSSSGLSSSCAHTTGRAVAVKSQNLGAKFSSISGKSLKDAVTITSTNLKCNAEGRRSKSLQLQAELGKKSSSTQTVQKSKKDPHSVTLKGKFQLSRAIGPTGSPPKIEFPVFQKNVAFTLVSTHVDGHGKLKMSERTRLEECWKALDLEDGSYDIAFCVPRDFGEPGAILVDSVNSEEFYIQSLTLNSHDSRTEYEFACNSYINKKSPTNKPKIDDQISDTDRIFFTNKVYLPCDTPPGLRKLRALEMEHLRGDGTGERQVADRIYDYDVYNDLGIVGVAERPTLGGPDRPYPRRCRTGRKIDPESGMEQLPAAGAKSYIPRDEDWNGSKTKDFNVDGLTGLRATLLPILREKFDETPDDFDTFKEVYNLYNKGIEIFPRDPALKPTEKDVAAVQNFLESHLYKDTGGVPNGNFDVIKYPIPQLLQDDPFAWADDEEFARQALAGPNPSVIRRAQFPPTSELPEDVYGPATALTAEHIEPYLCSNGKMLTASEAQCANRLFTIDYRDIYLPYVTKISTQTTTKTKRRIYAPRLIFFLTDDNKLKPVAIELSLPPQDGQKGSYNRVFTPPKDENCIDFTWSLAKFHFSSVNFGFHGLISHWLKTHAVMEPFLIATNRQLSAMHPISVLLSPCWTNTMRINANARATLINAAPVGSLEASFTPGRYNMELNSVAYDKLWRFDKAALPQDLLDRGMAEPDCNEPGGVKLVFDDYPFAKDALDVWSTTKEYVSDYLSLFYSCDEQVHEDEELQAWWKEIREVGHGDKKDEPWWPSCRTKESLVDILTTILWIGISHSPVNFGQYAYGGFTLNYPPLTRELIPEPNTPEFKEMMFNFERYVLKTTATPQQAVTIMTTMMVLSNHAESEEYIGSRNEANWTSDPKVKAVFEKYAEQVRGIERKIEQRNADTSLHNRRGALKTPGYTLMYPSSGRGLTGKGVPWSISI</sequence>
<dbReference type="Gene3D" id="3.10.450.60">
    <property type="match status" value="1"/>
</dbReference>
<dbReference type="PROSITE" id="PS51393">
    <property type="entry name" value="LIPOXYGENASE_3"/>
    <property type="match status" value="1"/>
</dbReference>
<keyword evidence="2" id="KW-0444">Lipid biosynthesis</keyword>
<evidence type="ECO:0000256" key="11">
    <source>
        <dbReference type="SAM" id="MobiDB-lite"/>
    </source>
</evidence>
<organism evidence="14 15">
    <name type="scientific">Marchantia polymorpha subsp. ruderalis</name>
    <dbReference type="NCBI Taxonomy" id="1480154"/>
    <lineage>
        <taxon>Eukaryota</taxon>
        <taxon>Viridiplantae</taxon>
        <taxon>Streptophyta</taxon>
        <taxon>Embryophyta</taxon>
        <taxon>Marchantiophyta</taxon>
        <taxon>Marchantiopsida</taxon>
        <taxon>Marchantiidae</taxon>
        <taxon>Marchantiales</taxon>
        <taxon>Marchantiaceae</taxon>
        <taxon>Marchantia</taxon>
    </lineage>
</organism>
<evidence type="ECO:0000313" key="15">
    <source>
        <dbReference type="Proteomes" id="UP000077202"/>
    </source>
</evidence>
<evidence type="ECO:0000313" key="14">
    <source>
        <dbReference type="EMBL" id="OAE23731.1"/>
    </source>
</evidence>
<dbReference type="Pfam" id="PF00305">
    <property type="entry name" value="Lipoxygenase"/>
    <property type="match status" value="1"/>
</dbReference>
<feature type="region of interest" description="Disordered" evidence="11">
    <location>
        <begin position="299"/>
        <end position="321"/>
    </location>
</feature>
<keyword evidence="9" id="KW-0275">Fatty acid biosynthesis</keyword>
<gene>
    <name evidence="14" type="ORF">AXG93_4776s1140</name>
</gene>
<keyword evidence="5" id="KW-0276">Fatty acid metabolism</keyword>
<dbReference type="InterPro" id="IPR001024">
    <property type="entry name" value="PLAT/LH2_dom"/>
</dbReference>
<dbReference type="EMBL" id="LVLJ01002789">
    <property type="protein sequence ID" value="OAE23731.1"/>
    <property type="molecule type" value="Genomic_DNA"/>
</dbReference>
<dbReference type="Proteomes" id="UP000077202">
    <property type="component" value="Unassembled WGS sequence"/>
</dbReference>
<evidence type="ECO:0000256" key="6">
    <source>
        <dbReference type="ARBA" id="ARBA00022964"/>
    </source>
</evidence>
<dbReference type="SUPFAM" id="SSF48484">
    <property type="entry name" value="Lipoxigenase"/>
    <property type="match status" value="1"/>
</dbReference>
<dbReference type="GO" id="GO:0034440">
    <property type="term" value="P:lipid oxidation"/>
    <property type="evidence" value="ECO:0007669"/>
    <property type="project" value="InterPro"/>
</dbReference>
<dbReference type="InterPro" id="IPR027433">
    <property type="entry name" value="Lipoxygenase_dom_3"/>
</dbReference>
<dbReference type="GO" id="GO:0046872">
    <property type="term" value="F:metal ion binding"/>
    <property type="evidence" value="ECO:0007669"/>
    <property type="project" value="UniProtKB-KW"/>
</dbReference>
<dbReference type="GO" id="GO:0006633">
    <property type="term" value="P:fatty acid biosynthetic process"/>
    <property type="evidence" value="ECO:0007669"/>
    <property type="project" value="UniProtKB-KW"/>
</dbReference>
<protein>
    <recommendedName>
        <fullName evidence="16">Lipoxygenase</fullName>
    </recommendedName>
</protein>
<dbReference type="PRINTS" id="PR00087">
    <property type="entry name" value="LIPOXYGENASE"/>
</dbReference>
<evidence type="ECO:0000256" key="5">
    <source>
        <dbReference type="ARBA" id="ARBA00022832"/>
    </source>
</evidence>
<keyword evidence="15" id="KW-1185">Reference proteome</keyword>
<reference evidence="14" key="1">
    <citation type="submission" date="2016-03" db="EMBL/GenBank/DDBJ databases">
        <title>Mechanisms controlling the formation of the plant cell surface in tip-growing cells are functionally conserved among land plants.</title>
        <authorList>
            <person name="Honkanen S."/>
            <person name="Jones V.A."/>
            <person name="Morieri G."/>
            <person name="Champion C."/>
            <person name="Hetherington A.J."/>
            <person name="Kelly S."/>
            <person name="Saint-Marcoux D."/>
            <person name="Proust H."/>
            <person name="Prescott H."/>
            <person name="Dolan L."/>
        </authorList>
    </citation>
    <scope>NUCLEOTIDE SEQUENCE [LARGE SCALE GENOMIC DNA]</scope>
    <source>
        <tissue evidence="14">Whole gametophyte</tissue>
    </source>
</reference>
<evidence type="ECO:0000256" key="2">
    <source>
        <dbReference type="ARBA" id="ARBA00022516"/>
    </source>
</evidence>
<dbReference type="SMART" id="SM00308">
    <property type="entry name" value="LH2"/>
    <property type="match status" value="1"/>
</dbReference>
<dbReference type="SUPFAM" id="SSF49723">
    <property type="entry name" value="Lipase/lipooxygenase domain (PLAT/LH2 domain)"/>
    <property type="match status" value="1"/>
</dbReference>
<dbReference type="InterPro" id="IPR001246">
    <property type="entry name" value="LipOase_plant"/>
</dbReference>
<evidence type="ECO:0000256" key="10">
    <source>
        <dbReference type="PROSITE-ProRule" id="PRU00152"/>
    </source>
</evidence>
<name>A0A176VTJ9_MARPO</name>
<dbReference type="Gene3D" id="2.60.60.20">
    <property type="entry name" value="PLAT/LH2 domain"/>
    <property type="match status" value="1"/>
</dbReference>
<dbReference type="GO" id="GO:0031408">
    <property type="term" value="P:oxylipin biosynthetic process"/>
    <property type="evidence" value="ECO:0007669"/>
    <property type="project" value="UniProtKB-KW"/>
</dbReference>
<accession>A0A176VTJ9</accession>